<evidence type="ECO:0000313" key="3">
    <source>
        <dbReference type="Proteomes" id="UP001628078"/>
    </source>
</evidence>
<feature type="transmembrane region" description="Helical" evidence="1">
    <location>
        <begin position="12"/>
        <end position="30"/>
    </location>
</feature>
<sequence length="881" mass="99793">MQIHLNLKDHWPLYLSFLIPALFMTSYFASRGMAPFGNSSLLTVDMGQQYIDFFAFFRNTLLHQPGNFFYSFGKALGGETTSLWAYYLMSPFNLCLLPFYKGGLSSGVLLITVLKYGCAGLSLAWVLDRLNLQHSWRLPTLATAYSMCGWTIANQLNLMWLDALILLPLVVFGLEQLVVNQRYLPYIGWLAAIFIINYYMAYMISLFTLLYLIFSIIWHRLNRRQVFRATLRYLSSSILAVGLASFILIPTYLALQLSKTSYTLAPIKWKFDYFPPKMLGKFFPGSFNFAQMPKGQPNLFVGAVVIILVIAFFLESSVKWPVKLAAGLITAILGLSVCYTPLNLLWHAGQFPIWYPYRFSFIVCFWLVWLSAIAWPKQIALKWRTIIVTLLLLIAVTTYCYVNLRQVNFLTVGQLLTGFIIMLIALICFTPWPGHYLWLRPFILILTIADLGTNAVLSLNKISYVPQRQFAVYTDTLDTASQTTKKTDAGFYRIGSTFQRTKDDPLQGDYAGGSHFGSTLERKTIGFYDLTGNPDGDGFVTYANGTQFMDALLNFKYFWSVNETPLPGHKSTADDLPALTMKPDLHRYTAITQLPQTTTYRNPNALGIGFMAAGTTQKLKDIMRDPMTNQNQLWDALLGQQPTSQLFQAVNFDQVSFHNTNSLTNITGSTLTKRNLKRPATMTLTFTPPTDDAYYLSLGANLQKENVRITLNDRPLAQFDTFRNTVLVNLANRQKGQPQTITFHLKKPALWLQNVTLYHLPQRSFAAGISKLQQHPLTVTSWGTTHVSGTVTATAQQPILMTSIPAQPGWRIMVDGHSIRPFTVADEFMAIKLTPGHHKIQFRYQTPGLWLGIGLSVASLLVVEFVPRFQRWQKKYHHVTG</sequence>
<dbReference type="PANTHER" id="PTHR38454">
    <property type="entry name" value="INTEGRAL MEMBRANE PROTEIN-RELATED"/>
    <property type="match status" value="1"/>
</dbReference>
<feature type="transmembrane region" description="Helical" evidence="1">
    <location>
        <begin position="324"/>
        <end position="345"/>
    </location>
</feature>
<feature type="transmembrane region" description="Helical" evidence="1">
    <location>
        <begin position="299"/>
        <end position="318"/>
    </location>
</feature>
<keyword evidence="1" id="KW-0472">Membrane</keyword>
<dbReference type="InterPro" id="IPR018580">
    <property type="entry name" value="Uncharacterised_YfhO"/>
</dbReference>
<keyword evidence="1" id="KW-1133">Transmembrane helix</keyword>
<comment type="caution">
    <text evidence="2">The sequence shown here is derived from an EMBL/GenBank/DDBJ whole genome shotgun (WGS) entry which is preliminary data.</text>
</comment>
<name>A0ABQ5JMT3_9LACO</name>
<organism evidence="2 3">
    <name type="scientific">Furfurilactobacillus curtus</name>
    <dbReference type="NCBI Taxonomy" id="1746200"/>
    <lineage>
        <taxon>Bacteria</taxon>
        <taxon>Bacillati</taxon>
        <taxon>Bacillota</taxon>
        <taxon>Bacilli</taxon>
        <taxon>Lactobacillales</taxon>
        <taxon>Lactobacillaceae</taxon>
        <taxon>Furfurilactobacillus</taxon>
    </lineage>
</organism>
<protein>
    <submittedName>
        <fullName evidence="2">Membrane protein</fullName>
    </submittedName>
</protein>
<feature type="transmembrane region" description="Helical" evidence="1">
    <location>
        <begin position="409"/>
        <end position="432"/>
    </location>
</feature>
<dbReference type="EMBL" id="BQXO01000001">
    <property type="protein sequence ID" value="GKT04849.1"/>
    <property type="molecule type" value="Genomic_DNA"/>
</dbReference>
<dbReference type="Pfam" id="PF09586">
    <property type="entry name" value="YfhO"/>
    <property type="match status" value="1"/>
</dbReference>
<feature type="transmembrane region" description="Helical" evidence="1">
    <location>
        <begin position="357"/>
        <end position="375"/>
    </location>
</feature>
<dbReference type="Proteomes" id="UP001628078">
    <property type="component" value="Unassembled WGS sequence"/>
</dbReference>
<feature type="transmembrane region" description="Helical" evidence="1">
    <location>
        <begin position="107"/>
        <end position="127"/>
    </location>
</feature>
<feature type="transmembrane region" description="Helical" evidence="1">
    <location>
        <begin position="186"/>
        <end position="213"/>
    </location>
</feature>
<feature type="transmembrane region" description="Helical" evidence="1">
    <location>
        <begin position="848"/>
        <end position="866"/>
    </location>
</feature>
<accession>A0ABQ5JMT3</accession>
<gene>
    <name evidence="2" type="ORF">JCM31185_01380</name>
</gene>
<feature type="transmembrane region" description="Helical" evidence="1">
    <location>
        <begin position="233"/>
        <end position="255"/>
    </location>
</feature>
<dbReference type="PANTHER" id="PTHR38454:SF1">
    <property type="entry name" value="INTEGRAL MEMBRANE PROTEIN"/>
    <property type="match status" value="1"/>
</dbReference>
<feature type="transmembrane region" description="Helical" evidence="1">
    <location>
        <begin position="381"/>
        <end position="402"/>
    </location>
</feature>
<keyword evidence="3" id="KW-1185">Reference proteome</keyword>
<evidence type="ECO:0000256" key="1">
    <source>
        <dbReference type="SAM" id="Phobius"/>
    </source>
</evidence>
<proteinExistence type="predicted"/>
<evidence type="ECO:0000313" key="2">
    <source>
        <dbReference type="EMBL" id="GKT04849.1"/>
    </source>
</evidence>
<reference evidence="2 3" key="1">
    <citation type="submission" date="2022-03" db="EMBL/GenBank/DDBJ databases">
        <title>Draft genome sequence of Furfurilactobacillus curtus JCM 31185.</title>
        <authorList>
            <person name="Suzuki S."/>
            <person name="Endo A."/>
            <person name="Kajikawa A."/>
        </authorList>
    </citation>
    <scope>NUCLEOTIDE SEQUENCE [LARGE SCALE GENOMIC DNA]</scope>
    <source>
        <strain evidence="2 3">JCM 31185</strain>
    </source>
</reference>
<feature type="transmembrane region" description="Helical" evidence="1">
    <location>
        <begin position="156"/>
        <end position="174"/>
    </location>
</feature>
<dbReference type="RefSeq" id="WP_407882092.1">
    <property type="nucleotide sequence ID" value="NZ_BQXO01000001.1"/>
</dbReference>
<feature type="transmembrane region" description="Helical" evidence="1">
    <location>
        <begin position="83"/>
        <end position="100"/>
    </location>
</feature>
<keyword evidence="1" id="KW-0812">Transmembrane</keyword>